<dbReference type="EMBL" id="CP015217">
    <property type="protein sequence ID" value="AOP34557.1"/>
    <property type="molecule type" value="Genomic_DNA"/>
</dbReference>
<name>A0A1D7UY98_9LEPT</name>
<dbReference type="KEGG" id="laj:A0128_12280"/>
<sequence length="76" mass="9071">MTYYKKVKRDSETNPFFLRILCLCVFLDSIVVIAHPKLGIENGSSFLESRTFWKRSLERNKNWIFKRDPLLQVVSF</sequence>
<evidence type="ECO:0000313" key="2">
    <source>
        <dbReference type="Proteomes" id="UP000094197"/>
    </source>
</evidence>
<gene>
    <name evidence="1" type="ORF">A0128_12280</name>
</gene>
<evidence type="ECO:0000313" key="1">
    <source>
        <dbReference type="EMBL" id="AOP34557.1"/>
    </source>
</evidence>
<proteinExistence type="predicted"/>
<accession>A0A1D7UY98</accession>
<keyword evidence="2" id="KW-1185">Reference proteome</keyword>
<dbReference type="AlphaFoldDB" id="A0A1D7UY98"/>
<reference evidence="1 2" key="1">
    <citation type="submission" date="2016-04" db="EMBL/GenBank/DDBJ databases">
        <title>Complete genome seqeunce of Leptospira alstonii serovar Room22.</title>
        <authorList>
            <person name="Nally J.E."/>
            <person name="Bayles D.O."/>
            <person name="Hurley D."/>
            <person name="Fanning S."/>
            <person name="McMahon B.J."/>
            <person name="Arent Z."/>
        </authorList>
    </citation>
    <scope>NUCLEOTIDE SEQUENCE [LARGE SCALE GENOMIC DNA]</scope>
    <source>
        <strain evidence="1 2">GWTS #1</strain>
    </source>
</reference>
<protein>
    <submittedName>
        <fullName evidence="1">Uncharacterized protein</fullName>
    </submittedName>
</protein>
<organism evidence="1 2">
    <name type="scientific">Leptospira tipperaryensis</name>
    <dbReference type="NCBI Taxonomy" id="2564040"/>
    <lineage>
        <taxon>Bacteria</taxon>
        <taxon>Pseudomonadati</taxon>
        <taxon>Spirochaetota</taxon>
        <taxon>Spirochaetia</taxon>
        <taxon>Leptospirales</taxon>
        <taxon>Leptospiraceae</taxon>
        <taxon>Leptospira</taxon>
    </lineage>
</organism>
<dbReference type="Proteomes" id="UP000094197">
    <property type="component" value="Chromosome 1"/>
</dbReference>